<feature type="domain" description="NACHT" evidence="6">
    <location>
        <begin position="796"/>
        <end position="914"/>
    </location>
</feature>
<dbReference type="Proteomes" id="UP001596004">
    <property type="component" value="Unassembled WGS sequence"/>
</dbReference>
<evidence type="ECO:0000313" key="8">
    <source>
        <dbReference type="Proteomes" id="UP001596004"/>
    </source>
</evidence>
<dbReference type="SMART" id="SM00382">
    <property type="entry name" value="AAA"/>
    <property type="match status" value="1"/>
</dbReference>
<dbReference type="EMBL" id="JBHSFP010000012">
    <property type="protein sequence ID" value="MFC4532916.1"/>
    <property type="molecule type" value="Genomic_DNA"/>
</dbReference>
<evidence type="ECO:0000256" key="1">
    <source>
        <dbReference type="ARBA" id="ARBA00022574"/>
    </source>
</evidence>
<dbReference type="SUPFAM" id="SSF52540">
    <property type="entry name" value="P-loop containing nucleoside triphosphate hydrolases"/>
    <property type="match status" value="1"/>
</dbReference>
<feature type="repeat" description="WD" evidence="3">
    <location>
        <begin position="1911"/>
        <end position="1944"/>
    </location>
</feature>
<feature type="compositionally biased region" description="Low complexity" evidence="4">
    <location>
        <begin position="195"/>
        <end position="241"/>
    </location>
</feature>
<feature type="repeat" description="WD" evidence="3">
    <location>
        <begin position="1484"/>
        <end position="1525"/>
    </location>
</feature>
<dbReference type="Gene3D" id="2.130.10.10">
    <property type="entry name" value="YVTN repeat-like/Quinoprotein amine dehydrogenase"/>
    <property type="match status" value="5"/>
</dbReference>
<dbReference type="InterPro" id="IPR001646">
    <property type="entry name" value="5peptide_repeat"/>
</dbReference>
<feature type="domain" description="TIR" evidence="5">
    <location>
        <begin position="7"/>
        <end position="144"/>
    </location>
</feature>
<feature type="repeat" description="WD" evidence="3">
    <location>
        <begin position="1444"/>
        <end position="1483"/>
    </location>
</feature>
<dbReference type="InterPro" id="IPR036322">
    <property type="entry name" value="WD40_repeat_dom_sf"/>
</dbReference>
<dbReference type="SMART" id="SM00320">
    <property type="entry name" value="WD40"/>
    <property type="match status" value="14"/>
</dbReference>
<keyword evidence="2" id="KW-0677">Repeat</keyword>
<feature type="repeat" description="WD" evidence="3">
    <location>
        <begin position="1568"/>
        <end position="1609"/>
    </location>
</feature>
<feature type="repeat" description="WD" evidence="3">
    <location>
        <begin position="1869"/>
        <end position="1910"/>
    </location>
</feature>
<dbReference type="Pfam" id="PF00400">
    <property type="entry name" value="WD40"/>
    <property type="match status" value="14"/>
</dbReference>
<feature type="region of interest" description="Disordered" evidence="4">
    <location>
        <begin position="170"/>
        <end position="298"/>
    </location>
</feature>
<dbReference type="SUPFAM" id="SSF50978">
    <property type="entry name" value="WD40 repeat-like"/>
    <property type="match status" value="3"/>
</dbReference>
<comment type="caution">
    <text evidence="7">The sequence shown here is derived from an EMBL/GenBank/DDBJ whole genome shotgun (WGS) entry which is preliminary data.</text>
</comment>
<dbReference type="SUPFAM" id="SSF141571">
    <property type="entry name" value="Pentapeptide repeat-like"/>
    <property type="match status" value="1"/>
</dbReference>
<feature type="repeat" description="WD" evidence="3">
    <location>
        <begin position="1694"/>
        <end position="1735"/>
    </location>
</feature>
<dbReference type="Pfam" id="PF13676">
    <property type="entry name" value="TIR_2"/>
    <property type="match status" value="1"/>
</dbReference>
<dbReference type="Gene3D" id="2.160.20.80">
    <property type="entry name" value="E3 ubiquitin-protein ligase SopA"/>
    <property type="match status" value="1"/>
</dbReference>
<feature type="repeat" description="WD" evidence="3">
    <location>
        <begin position="1610"/>
        <end position="1651"/>
    </location>
</feature>
<dbReference type="SMART" id="SM00255">
    <property type="entry name" value="TIR"/>
    <property type="match status" value="1"/>
</dbReference>
<dbReference type="InterPro" id="IPR007111">
    <property type="entry name" value="NACHT_NTPase"/>
</dbReference>
<dbReference type="PANTHER" id="PTHR19848:SF8">
    <property type="entry name" value="F-BOX AND WD REPEAT DOMAIN CONTAINING 7"/>
    <property type="match status" value="1"/>
</dbReference>
<keyword evidence="8" id="KW-1185">Reference proteome</keyword>
<evidence type="ECO:0000259" key="6">
    <source>
        <dbReference type="PROSITE" id="PS50837"/>
    </source>
</evidence>
<dbReference type="InterPro" id="IPR019775">
    <property type="entry name" value="WD40_repeat_CS"/>
</dbReference>
<dbReference type="InterPro" id="IPR027417">
    <property type="entry name" value="P-loop_NTPase"/>
</dbReference>
<feature type="region of interest" description="Disordered" evidence="4">
    <location>
        <begin position="613"/>
        <end position="632"/>
    </location>
</feature>
<feature type="repeat" description="WD" evidence="3">
    <location>
        <begin position="1820"/>
        <end position="1853"/>
    </location>
</feature>
<feature type="compositionally biased region" description="Low complexity" evidence="4">
    <location>
        <begin position="268"/>
        <end position="283"/>
    </location>
</feature>
<dbReference type="SUPFAM" id="SSF56300">
    <property type="entry name" value="Metallo-dependent phosphatases"/>
    <property type="match status" value="1"/>
</dbReference>
<accession>A0ABV9CI82</accession>
<dbReference type="SUPFAM" id="SSF52200">
    <property type="entry name" value="Toll/Interleukin receptor TIR domain"/>
    <property type="match status" value="1"/>
</dbReference>
<dbReference type="PROSITE" id="PS50294">
    <property type="entry name" value="WD_REPEATS_REGION"/>
    <property type="match status" value="14"/>
</dbReference>
<dbReference type="PRINTS" id="PR00320">
    <property type="entry name" value="GPROTEINBRPT"/>
</dbReference>
<dbReference type="PROSITE" id="PS50104">
    <property type="entry name" value="TIR"/>
    <property type="match status" value="1"/>
</dbReference>
<dbReference type="Gene3D" id="3.40.50.10140">
    <property type="entry name" value="Toll/interleukin-1 receptor homology (TIR) domain"/>
    <property type="match status" value="1"/>
</dbReference>
<protein>
    <submittedName>
        <fullName evidence="7">TIR domain-containing protein</fullName>
    </submittedName>
</protein>
<feature type="repeat" description="WD" evidence="3">
    <location>
        <begin position="1652"/>
        <end position="1693"/>
    </location>
</feature>
<reference evidence="8" key="1">
    <citation type="journal article" date="2019" name="Int. J. Syst. Evol. Microbiol.">
        <title>The Global Catalogue of Microorganisms (GCM) 10K type strain sequencing project: providing services to taxonomists for standard genome sequencing and annotation.</title>
        <authorList>
            <consortium name="The Broad Institute Genomics Platform"/>
            <consortium name="The Broad Institute Genome Sequencing Center for Infectious Disease"/>
            <person name="Wu L."/>
            <person name="Ma J."/>
        </authorList>
    </citation>
    <scope>NUCLEOTIDE SEQUENCE [LARGE SCALE GENOMIC DNA]</scope>
    <source>
        <strain evidence="8">CGMCC 4.7132</strain>
    </source>
</reference>
<evidence type="ECO:0000313" key="7">
    <source>
        <dbReference type="EMBL" id="MFC4532916.1"/>
    </source>
</evidence>
<dbReference type="CDD" id="cd00200">
    <property type="entry name" value="WD40"/>
    <property type="match status" value="2"/>
</dbReference>
<sequence length="2011" mass="215822">MDGGNGTRIDIFISYSPADERWAGWIAWQLETAGYRTMLQAWDFVPGTNFVDFMDRGVSQAKLMVAILSKNYLGSRFGRQEWLTAFRADPDNPGNRLVTIRIEECPLEGLLSTITWVDLVGVTDAGQARSLLLDRIRHTLSGRAKPEEQPGFPGAPAKTIPGTLVQEARGGRAAPLGGSPEIPRRPASPEPAAHATAPGQGGRTTTPGPAGRTTVPAQGGPTTAPGSAGPTTAPEQGGHATPPYPGGGAGTGVPRPGQDVLAGDPLTGAGAPSPVPAAGGEPPSMRHRRRTPVTPPAFPAAARVQGERSSVTILHVAGPRFGRGLAEADEPLGAGELQSSVWADLTRLADAGVPRPDLLLVSGDITESGSVREYGEALAFLTGLRVLLGLEQRRLVIVPGPRDVTKAASRAYFATCEADDVAPEPPYWPKWRHFSGLFKDVYQGLADPEFDSAQPWSLFADPELKVVVAGLNSTMAMSHREEDAYGHIGQAQAAWFAERLRPFEETGWLRIGTVGHHPSALRDRGTLERLLGTRLNLLLHGGGPDEIGRLGDLPCVPSLAPGRHQIIEITPDGVRRWARDREEISPPDEIAYDRRSVHGTFPPASTVERVALDPLETPPDTGGEPERQASPSSLLLDRIAEVCETRSDRTKIRKVPGDPPHLLVTLAEDGFVRQQLIGAHAGPVTAGDVSAFLRQVHAAGLEHGSELVYQGVTPSRSVRDDALRRGVRLRSFTEFQGLLDLSDHVADQTARLLSDRRYPAGLYVPQRYREMDRAGQGVRDDLTGELLRLLAADHGRFVLLLGDFGRGKTFALRELARRIPAELPHLTPILIELRALDKAHSVDGLVAAHLANHGEELIDLKAFHYMLRQGRIVLLFDGFDELVTRVTYERAADHLDTLLQAAEDKAKVIVASRTQHFKSHAQVLTALGERVGMLPNRRVLSVEEFTQAQVRAYLANRYGGDARAADDRMSLLAGISDLLGLAQNPRMLSFIADLPDDRLRAVAQAGDTISPAGLYSEILDNWLLFEERRTHVPGAPGGLTSAELRHAATTLALRLWENGESYLRPSELTEVAEPLAELADSRLSAGQTAHAMGTGSLLVRTDEGLFGFIHSSVMEWLVACHIARTLGEPLSRRALSPLIVDFLCDLADTGPLQAWAGRTLADPAADDIARANAIKITTRLRTPARTDLRGARLHGEDLSYRDFAGVDLTGADLTDAQLVGANLTRAILRDARLNGARLDEAVLAGADLRGADLTRARLPRADLRDIATERSRWDRAALIDVTASASLASDPALRGAAIAPGHPVTPELAPPLVGVPYGYHYQSSRLPQPVAYSSDGGLLAFGSEDGGVLVCDSVSGSPLRTLHGHRGRVYKVVYGPGMLVTGAADGTVRIWDPSMGTPRHVLTGHAEGVWPVVLSPSGELVAAGGADGVMRVWSAATGEPLASLPGHTSPIYSAVFLPGRLVTGDAGGAIRVWDLATGRLSHSLTGHQGTVYRLALSPDGRLLAAGDHTGAVKIWNPATGAPLHDLRGHTGRVYALDFHPSGDLLVSGDTIGAVRLWDPRTGRPQGALAGHSGAVYQVLFSPGGDTLATGDSDGVVRMWEPDTGRQRAELSGHRGSVWPFAFRPDGRQLATASNDGTARLWDPETGQCRQTLRGHGRRINAVRFSADGTMLATCGNDGYVRLWDPRTGRRLRELTGTADRLISAIFSPAGPLLATASNDGGVYLWNVAAGTFERELNVETDHVWAEAFSPDGEILATANDDDSVRLWYRTSGREVGNLADHRGRVRSIAFSPDGATVATGCDDRVVRLWDVHSGRRLAVLEGHTDRVYAVRFDPTGRLLASAGNDGTARIWQLGPQGALPAAENLLHTLSRHTGRLWTVDFSPDGVLLATGGDDLVVRLWDAASGRHLHTLVGHTRRVWSVAFSPSGDVLASAGDDGVVILWDLTGDVPLQRATLLGLAEGWAAISPDGRYKIEGDVTGQFWYVIGMCRFDPGELDPYLPAVRQIALDAPF</sequence>
<dbReference type="RefSeq" id="WP_380841848.1">
    <property type="nucleotide sequence ID" value="NZ_JBHSFP010000012.1"/>
</dbReference>
<proteinExistence type="predicted"/>
<name>A0ABV9CI82_9ACTN</name>
<dbReference type="InterPro" id="IPR054571">
    <property type="entry name" value="NA-iREase3_dom"/>
</dbReference>
<dbReference type="InterPro" id="IPR000157">
    <property type="entry name" value="TIR_dom"/>
</dbReference>
<dbReference type="PANTHER" id="PTHR19848">
    <property type="entry name" value="WD40 REPEAT PROTEIN"/>
    <property type="match status" value="1"/>
</dbReference>
<feature type="repeat" description="WD" evidence="3">
    <location>
        <begin position="1736"/>
        <end position="1777"/>
    </location>
</feature>
<dbReference type="InterPro" id="IPR001680">
    <property type="entry name" value="WD40_rpt"/>
</dbReference>
<dbReference type="InterPro" id="IPR035897">
    <property type="entry name" value="Toll_tir_struct_dom_sf"/>
</dbReference>
<feature type="repeat" description="WD" evidence="3">
    <location>
        <begin position="1402"/>
        <end position="1443"/>
    </location>
</feature>
<dbReference type="Gene3D" id="3.40.50.300">
    <property type="entry name" value="P-loop containing nucleotide triphosphate hydrolases"/>
    <property type="match status" value="1"/>
</dbReference>
<dbReference type="Pfam" id="PF00805">
    <property type="entry name" value="Pentapeptide"/>
    <property type="match status" value="2"/>
</dbReference>
<organism evidence="7 8">
    <name type="scientific">Sphaerisporangium dianthi</name>
    <dbReference type="NCBI Taxonomy" id="1436120"/>
    <lineage>
        <taxon>Bacteria</taxon>
        <taxon>Bacillati</taxon>
        <taxon>Actinomycetota</taxon>
        <taxon>Actinomycetes</taxon>
        <taxon>Streptosporangiales</taxon>
        <taxon>Streptosporangiaceae</taxon>
        <taxon>Sphaerisporangium</taxon>
    </lineage>
</organism>
<dbReference type="InterPro" id="IPR020472">
    <property type="entry name" value="WD40_PAC1"/>
</dbReference>
<dbReference type="Gene3D" id="3.60.21.10">
    <property type="match status" value="1"/>
</dbReference>
<dbReference type="InterPro" id="IPR003593">
    <property type="entry name" value="AAA+_ATPase"/>
</dbReference>
<dbReference type="InterPro" id="IPR029052">
    <property type="entry name" value="Metallo-depent_PP-like"/>
</dbReference>
<evidence type="ECO:0000259" key="5">
    <source>
        <dbReference type="PROSITE" id="PS50104"/>
    </source>
</evidence>
<feature type="repeat" description="WD" evidence="3">
    <location>
        <begin position="1362"/>
        <end position="1392"/>
    </location>
</feature>
<gene>
    <name evidence="7" type="ORF">ACFO60_19240</name>
</gene>
<dbReference type="PROSITE" id="PS00678">
    <property type="entry name" value="WD_REPEATS_1"/>
    <property type="match status" value="4"/>
</dbReference>
<feature type="repeat" description="WD" evidence="3">
    <location>
        <begin position="1778"/>
        <end position="1819"/>
    </location>
</feature>
<evidence type="ECO:0000256" key="3">
    <source>
        <dbReference type="PROSITE-ProRule" id="PRU00221"/>
    </source>
</evidence>
<feature type="repeat" description="WD" evidence="3">
    <location>
        <begin position="1526"/>
        <end position="1567"/>
    </location>
</feature>
<dbReference type="Pfam" id="PF22739">
    <property type="entry name" value="NA-iREase3"/>
    <property type="match status" value="1"/>
</dbReference>
<dbReference type="Pfam" id="PF05729">
    <property type="entry name" value="NACHT"/>
    <property type="match status" value="1"/>
</dbReference>
<keyword evidence="1 3" id="KW-0853">WD repeat</keyword>
<dbReference type="InterPro" id="IPR015943">
    <property type="entry name" value="WD40/YVTN_repeat-like_dom_sf"/>
</dbReference>
<evidence type="ECO:0000256" key="2">
    <source>
        <dbReference type="ARBA" id="ARBA00022737"/>
    </source>
</evidence>
<dbReference type="PROSITE" id="PS50837">
    <property type="entry name" value="NACHT"/>
    <property type="match status" value="1"/>
</dbReference>
<dbReference type="PROSITE" id="PS50082">
    <property type="entry name" value="WD_REPEATS_2"/>
    <property type="match status" value="14"/>
</dbReference>
<evidence type="ECO:0000256" key="4">
    <source>
        <dbReference type="SAM" id="MobiDB-lite"/>
    </source>
</evidence>